<sequence>MSKRLRIHSLQPWVREHRNCPLCKKACTQQKILSPLYLSSDDEQTQAAHADTSEDMQVLQLQLLQLRQEKETAQQRFNMARQELMDERVKSQTIASDLRGATKAIRHMKQIRRERDDAVRKSSLLERSNLHLEKKLERLKNKLQLAEAAKQAATALPKPRRTGNVIVLDDSDEDNDSNDDDQPLEDDSDGPVVIAESNNNQSRMYDNGGDNFSSRQTLKRQHSLLSDTEDDFAIEEHRHVYVYHDWKYGNSLNLPF</sequence>
<evidence type="ECO:0000256" key="1">
    <source>
        <dbReference type="SAM" id="Coils"/>
    </source>
</evidence>
<organism evidence="3 4">
    <name type="scientific">Mucor lusitanicus CBS 277.49</name>
    <dbReference type="NCBI Taxonomy" id="747725"/>
    <lineage>
        <taxon>Eukaryota</taxon>
        <taxon>Fungi</taxon>
        <taxon>Fungi incertae sedis</taxon>
        <taxon>Mucoromycota</taxon>
        <taxon>Mucoromycotina</taxon>
        <taxon>Mucoromycetes</taxon>
        <taxon>Mucorales</taxon>
        <taxon>Mucorineae</taxon>
        <taxon>Mucoraceae</taxon>
        <taxon>Mucor</taxon>
    </lineage>
</organism>
<feature type="compositionally biased region" description="Acidic residues" evidence="2">
    <location>
        <begin position="169"/>
        <end position="189"/>
    </location>
</feature>
<dbReference type="EMBL" id="AMYB01000001">
    <property type="protein sequence ID" value="OAD08166.1"/>
    <property type="molecule type" value="Genomic_DNA"/>
</dbReference>
<accession>A0A168PSR4</accession>
<feature type="region of interest" description="Disordered" evidence="2">
    <location>
        <begin position="150"/>
        <end position="217"/>
    </location>
</feature>
<dbReference type="STRING" id="747725.A0A168PSR4"/>
<evidence type="ECO:0000313" key="4">
    <source>
        <dbReference type="Proteomes" id="UP000077051"/>
    </source>
</evidence>
<keyword evidence="4" id="KW-1185">Reference proteome</keyword>
<name>A0A168PSR4_MUCCL</name>
<proteinExistence type="predicted"/>
<protein>
    <submittedName>
        <fullName evidence="3">Uncharacterized protein</fullName>
    </submittedName>
</protein>
<keyword evidence="1" id="KW-0175">Coiled coil</keyword>
<evidence type="ECO:0000256" key="2">
    <source>
        <dbReference type="SAM" id="MobiDB-lite"/>
    </source>
</evidence>
<dbReference type="Proteomes" id="UP000077051">
    <property type="component" value="Unassembled WGS sequence"/>
</dbReference>
<evidence type="ECO:0000313" key="3">
    <source>
        <dbReference type="EMBL" id="OAD08166.1"/>
    </source>
</evidence>
<gene>
    <name evidence="3" type="ORF">MUCCIDRAFT_105117</name>
</gene>
<dbReference type="OrthoDB" id="2288578at2759"/>
<dbReference type="AlphaFoldDB" id="A0A168PSR4"/>
<feature type="coiled-coil region" evidence="1">
    <location>
        <begin position="49"/>
        <end position="83"/>
    </location>
</feature>
<dbReference type="VEuPathDB" id="FungiDB:MUCCIDRAFT_105117"/>
<feature type="compositionally biased region" description="Polar residues" evidence="2">
    <location>
        <begin position="196"/>
        <end position="216"/>
    </location>
</feature>
<comment type="caution">
    <text evidence="3">The sequence shown here is derived from an EMBL/GenBank/DDBJ whole genome shotgun (WGS) entry which is preliminary data.</text>
</comment>
<reference evidence="3 4" key="1">
    <citation type="submission" date="2015-06" db="EMBL/GenBank/DDBJ databases">
        <title>Expansion of signal transduction pathways in fungi by whole-genome duplication.</title>
        <authorList>
            <consortium name="DOE Joint Genome Institute"/>
            <person name="Corrochano L.M."/>
            <person name="Kuo A."/>
            <person name="Marcet-Houben M."/>
            <person name="Polaino S."/>
            <person name="Salamov A."/>
            <person name="Villalobos J.M."/>
            <person name="Alvarez M.I."/>
            <person name="Avalos J."/>
            <person name="Benito E.P."/>
            <person name="Benoit I."/>
            <person name="Burger G."/>
            <person name="Camino L.P."/>
            <person name="Canovas D."/>
            <person name="Cerda-Olmedo E."/>
            <person name="Cheng J.-F."/>
            <person name="Dominguez A."/>
            <person name="Elias M."/>
            <person name="Eslava A.P."/>
            <person name="Glaser F."/>
            <person name="Grimwood J."/>
            <person name="Gutierrez G."/>
            <person name="Heitman J."/>
            <person name="Henrissat B."/>
            <person name="Iturriaga E.A."/>
            <person name="Lang B.F."/>
            <person name="Lavin J.L."/>
            <person name="Lee S."/>
            <person name="Li W."/>
            <person name="Lindquist E."/>
            <person name="Lopez-Garcia S."/>
            <person name="Luque E.M."/>
            <person name="Marcos A.T."/>
            <person name="Martin J."/>
            <person name="Mccluskey K."/>
            <person name="Medina H.R."/>
            <person name="Miralles-Duran A."/>
            <person name="Miyazaki A."/>
            <person name="Munoz-Torres E."/>
            <person name="Oguiza J.A."/>
            <person name="Ohm R."/>
            <person name="Olmedo M."/>
            <person name="Orejas M."/>
            <person name="Ortiz-Castellanos L."/>
            <person name="Pisabarro A.G."/>
            <person name="Rodriguez-Romero J."/>
            <person name="Ruiz-Herrera J."/>
            <person name="Ruiz-Vazquez R."/>
            <person name="Sanz C."/>
            <person name="Schackwitz W."/>
            <person name="Schmutz J."/>
            <person name="Shahriari M."/>
            <person name="Shelest E."/>
            <person name="Silva-Franco F."/>
            <person name="Soanes D."/>
            <person name="Syed K."/>
            <person name="Tagua V.G."/>
            <person name="Talbot N.J."/>
            <person name="Thon M."/>
            <person name="De Vries R.P."/>
            <person name="Wiebenga A."/>
            <person name="Yadav J.S."/>
            <person name="Braun E.L."/>
            <person name="Baker S."/>
            <person name="Garre V."/>
            <person name="Horwitz B."/>
            <person name="Torres-Martinez S."/>
            <person name="Idnurm A."/>
            <person name="Herrera-Estrella A."/>
            <person name="Gabaldon T."/>
            <person name="Grigoriev I.V."/>
        </authorList>
    </citation>
    <scope>NUCLEOTIDE SEQUENCE [LARGE SCALE GENOMIC DNA]</scope>
    <source>
        <strain evidence="3 4">CBS 277.49</strain>
    </source>
</reference>